<comment type="caution">
    <text evidence="2">The sequence shown here is derived from an EMBL/GenBank/DDBJ whole genome shotgun (WGS) entry which is preliminary data.</text>
</comment>
<evidence type="ECO:0000256" key="1">
    <source>
        <dbReference type="SAM" id="MobiDB-lite"/>
    </source>
</evidence>
<reference evidence="2" key="1">
    <citation type="submission" date="2021-02" db="EMBL/GenBank/DDBJ databases">
        <authorList>
            <person name="Dougan E. K."/>
            <person name="Rhodes N."/>
            <person name="Thang M."/>
            <person name="Chan C."/>
        </authorList>
    </citation>
    <scope>NUCLEOTIDE SEQUENCE</scope>
</reference>
<evidence type="ECO:0000313" key="3">
    <source>
        <dbReference type="Proteomes" id="UP000601435"/>
    </source>
</evidence>
<proteinExistence type="predicted"/>
<dbReference type="Proteomes" id="UP000601435">
    <property type="component" value="Unassembled WGS sequence"/>
</dbReference>
<accession>A0A813APE0</accession>
<dbReference type="AlphaFoldDB" id="A0A813APE0"/>
<feature type="region of interest" description="Disordered" evidence="1">
    <location>
        <begin position="129"/>
        <end position="151"/>
    </location>
</feature>
<protein>
    <submittedName>
        <fullName evidence="2">EIF4E2 protein</fullName>
    </submittedName>
</protein>
<feature type="non-terminal residue" evidence="2">
    <location>
        <position position="1"/>
    </location>
</feature>
<evidence type="ECO:0000313" key="2">
    <source>
        <dbReference type="EMBL" id="CAE7873227.1"/>
    </source>
</evidence>
<name>A0A813APE0_9DINO</name>
<organism evidence="2 3">
    <name type="scientific">Symbiodinium necroappetens</name>
    <dbReference type="NCBI Taxonomy" id="1628268"/>
    <lineage>
        <taxon>Eukaryota</taxon>
        <taxon>Sar</taxon>
        <taxon>Alveolata</taxon>
        <taxon>Dinophyceae</taxon>
        <taxon>Suessiales</taxon>
        <taxon>Symbiodiniaceae</taxon>
        <taxon>Symbiodinium</taxon>
    </lineage>
</organism>
<dbReference type="EMBL" id="CAJNJA010061265">
    <property type="protein sequence ID" value="CAE7873227.1"/>
    <property type="molecule type" value="Genomic_DNA"/>
</dbReference>
<gene>
    <name evidence="2" type="primary">EIF4E2</name>
    <name evidence="2" type="ORF">SNEC2469_LOCUS28320</name>
</gene>
<dbReference type="OrthoDB" id="415655at2759"/>
<keyword evidence="3" id="KW-1185">Reference proteome</keyword>
<sequence length="161" mass="17928">NLCYSLGPIFCSTGLDGAPHALLQRTSPVRDSEDVTTHGVIGGCEHSEMRITSMYTLRNRLPCDRHGARCTALTSLSSGAATQFSISIFMSLYGIIRAVYREVHLDLRGLDQEYRSSCFRGFRSRSSAVSQFRPDRQRGGSTKPPTARAPSLWRNLYGRPR</sequence>